<dbReference type="InterPro" id="IPR045340">
    <property type="entry name" value="DUF6533"/>
</dbReference>
<evidence type="ECO:0000259" key="2">
    <source>
        <dbReference type="Pfam" id="PF20151"/>
    </source>
</evidence>
<accession>A0A0D2PQL5</accession>
<feature type="transmembrane region" description="Helical" evidence="1">
    <location>
        <begin position="230"/>
        <end position="247"/>
    </location>
</feature>
<dbReference type="Pfam" id="PF20151">
    <property type="entry name" value="DUF6533"/>
    <property type="match status" value="1"/>
</dbReference>
<organism evidence="3 4">
    <name type="scientific">Hypholoma sublateritium (strain FD-334 SS-4)</name>
    <dbReference type="NCBI Taxonomy" id="945553"/>
    <lineage>
        <taxon>Eukaryota</taxon>
        <taxon>Fungi</taxon>
        <taxon>Dikarya</taxon>
        <taxon>Basidiomycota</taxon>
        <taxon>Agaricomycotina</taxon>
        <taxon>Agaricomycetes</taxon>
        <taxon>Agaricomycetidae</taxon>
        <taxon>Agaricales</taxon>
        <taxon>Agaricineae</taxon>
        <taxon>Strophariaceae</taxon>
        <taxon>Hypholoma</taxon>
    </lineage>
</organism>
<keyword evidence="1" id="KW-1133">Transmembrane helix</keyword>
<dbReference type="Proteomes" id="UP000054270">
    <property type="component" value="Unassembled WGS sequence"/>
</dbReference>
<feature type="transmembrane region" description="Helical" evidence="1">
    <location>
        <begin position="50"/>
        <end position="70"/>
    </location>
</feature>
<feature type="transmembrane region" description="Helical" evidence="1">
    <location>
        <begin position="115"/>
        <end position="136"/>
    </location>
</feature>
<feature type="transmembrane region" description="Helical" evidence="1">
    <location>
        <begin position="185"/>
        <end position="209"/>
    </location>
</feature>
<keyword evidence="1" id="KW-0472">Membrane</keyword>
<dbReference type="OrthoDB" id="3037019at2759"/>
<dbReference type="EMBL" id="KN817552">
    <property type="protein sequence ID" value="KJA22140.1"/>
    <property type="molecule type" value="Genomic_DNA"/>
</dbReference>
<sequence length="373" mass="41292">MSELDTLAREGMAVNLVAASCLTILLYDHAITLDEEIDKMWPTRLSFAKFLFFMNRYFVEAILLFNCISASRPYESEKVCVFYLRWLTIASTISTSVVQGILVLRVWALHRHNKLIIYIAFFFYFGGIAVLAGLVIKDYVGEDVFSMCSLGVLGAVACTLLTWLGTVNRDLASLPGCYATSVPSIIAGFWIGPLIVETVMFVLVVSRAYTWWTDGMDLPKIFVLLARDSALYFLIVFSFLLANFLLFQLGPPFLSSLLVTPSTTAGCILGSHMILNLRTAIAAQDEDSIVSSGKSLRWSAGPNQDVTRPTQHDTNAVMHITRGENIEFAVRGASALPGKQGAMYPSEQGYVPDALSPFGFLDRKNRERDEGLT</sequence>
<proteinExistence type="predicted"/>
<evidence type="ECO:0000256" key="1">
    <source>
        <dbReference type="SAM" id="Phobius"/>
    </source>
</evidence>
<protein>
    <recommendedName>
        <fullName evidence="2">DUF6533 domain-containing protein</fullName>
    </recommendedName>
</protein>
<evidence type="ECO:0000313" key="4">
    <source>
        <dbReference type="Proteomes" id="UP000054270"/>
    </source>
</evidence>
<dbReference type="AlphaFoldDB" id="A0A0D2PQL5"/>
<feature type="domain" description="DUF6533" evidence="2">
    <location>
        <begin position="17"/>
        <end position="58"/>
    </location>
</feature>
<feature type="transmembrane region" description="Helical" evidence="1">
    <location>
        <begin position="143"/>
        <end position="165"/>
    </location>
</feature>
<name>A0A0D2PQL5_HYPSF</name>
<evidence type="ECO:0000313" key="3">
    <source>
        <dbReference type="EMBL" id="KJA22140.1"/>
    </source>
</evidence>
<feature type="transmembrane region" description="Helical" evidence="1">
    <location>
        <begin position="12"/>
        <end position="30"/>
    </location>
</feature>
<feature type="transmembrane region" description="Helical" evidence="1">
    <location>
        <begin position="82"/>
        <end position="109"/>
    </location>
</feature>
<dbReference type="OMA" id="YWITPLA"/>
<keyword evidence="4" id="KW-1185">Reference proteome</keyword>
<gene>
    <name evidence="3" type="ORF">HYPSUDRAFT_666394</name>
</gene>
<reference evidence="4" key="1">
    <citation type="submission" date="2014-04" db="EMBL/GenBank/DDBJ databases">
        <title>Evolutionary Origins and Diversification of the Mycorrhizal Mutualists.</title>
        <authorList>
            <consortium name="DOE Joint Genome Institute"/>
            <consortium name="Mycorrhizal Genomics Consortium"/>
            <person name="Kohler A."/>
            <person name="Kuo A."/>
            <person name="Nagy L.G."/>
            <person name="Floudas D."/>
            <person name="Copeland A."/>
            <person name="Barry K.W."/>
            <person name="Cichocki N."/>
            <person name="Veneault-Fourrey C."/>
            <person name="LaButti K."/>
            <person name="Lindquist E.A."/>
            <person name="Lipzen A."/>
            <person name="Lundell T."/>
            <person name="Morin E."/>
            <person name="Murat C."/>
            <person name="Riley R."/>
            <person name="Ohm R."/>
            <person name="Sun H."/>
            <person name="Tunlid A."/>
            <person name="Henrissat B."/>
            <person name="Grigoriev I.V."/>
            <person name="Hibbett D.S."/>
            <person name="Martin F."/>
        </authorList>
    </citation>
    <scope>NUCLEOTIDE SEQUENCE [LARGE SCALE GENOMIC DNA]</scope>
    <source>
        <strain evidence="4">FD-334 SS-4</strain>
    </source>
</reference>
<keyword evidence="1" id="KW-0812">Transmembrane</keyword>